<sequence>MLALVARVIGVRNLQPRGASVLSRVDSLSAVARPGDHIAVLGPNAPVWHHGILADSSHVFDLYSACKQSAVVSRRSIPDFLHGVTAAAIVHYPDDDDGFRLLTLSLAEAYSTSKLNRKGQYDAVRRNFECRSTWCRSTQWNSHQSQVMQSCALARSVGMCITLLHMLNVLALSA</sequence>
<comment type="caution">
    <text evidence="1">The sequence shown here is derived from an EMBL/GenBank/DDBJ whole genome shotgun (WGS) entry which is preliminary data.</text>
</comment>
<dbReference type="EMBL" id="CAUYUE010000004">
    <property type="protein sequence ID" value="CAK0765456.1"/>
    <property type="molecule type" value="Genomic_DNA"/>
</dbReference>
<evidence type="ECO:0000313" key="1">
    <source>
        <dbReference type="EMBL" id="CAK0765456.1"/>
    </source>
</evidence>
<gene>
    <name evidence="1" type="ORF">CVIRNUC_003260</name>
</gene>
<name>A0AAV1I0S7_9CHLO</name>
<dbReference type="Gene3D" id="3.90.1720.10">
    <property type="entry name" value="endopeptidase domain like (from Nostoc punctiforme)"/>
    <property type="match status" value="1"/>
</dbReference>
<evidence type="ECO:0000313" key="2">
    <source>
        <dbReference type="Proteomes" id="UP001314263"/>
    </source>
</evidence>
<accession>A0AAV1I0S7</accession>
<organism evidence="1 2">
    <name type="scientific">Coccomyxa viridis</name>
    <dbReference type="NCBI Taxonomy" id="1274662"/>
    <lineage>
        <taxon>Eukaryota</taxon>
        <taxon>Viridiplantae</taxon>
        <taxon>Chlorophyta</taxon>
        <taxon>core chlorophytes</taxon>
        <taxon>Trebouxiophyceae</taxon>
        <taxon>Trebouxiophyceae incertae sedis</taxon>
        <taxon>Coccomyxaceae</taxon>
        <taxon>Coccomyxa</taxon>
    </lineage>
</organism>
<dbReference type="AlphaFoldDB" id="A0AAV1I0S7"/>
<dbReference type="Proteomes" id="UP001314263">
    <property type="component" value="Unassembled WGS sequence"/>
</dbReference>
<keyword evidence="2" id="KW-1185">Reference proteome</keyword>
<proteinExistence type="predicted"/>
<protein>
    <submittedName>
        <fullName evidence="1">Uncharacterized protein</fullName>
    </submittedName>
</protein>
<reference evidence="1 2" key="1">
    <citation type="submission" date="2023-10" db="EMBL/GenBank/DDBJ databases">
        <authorList>
            <person name="Maclean D."/>
            <person name="Macfadyen A."/>
        </authorList>
    </citation>
    <scope>NUCLEOTIDE SEQUENCE [LARGE SCALE GENOMIC DNA]</scope>
</reference>